<sequence length="134" mass="14398">MSSVFNERLSGRLAPTPGGSVYVDPAQLAWQPSQFPGIQMKVLYRDDAVGEMTVLLKWEPGAVLPFHKHPEIEQSYVLEGSFYDHDGICAPGSSSTACQARCTKPVPTKAACCWPSIASPTSSSRARASSQPDA</sequence>
<evidence type="ECO:0000313" key="3">
    <source>
        <dbReference type="Proteomes" id="UP001363010"/>
    </source>
</evidence>
<dbReference type="Gene3D" id="2.60.120.10">
    <property type="entry name" value="Jelly Rolls"/>
    <property type="match status" value="1"/>
</dbReference>
<dbReference type="RefSeq" id="WP_340367788.1">
    <property type="nucleotide sequence ID" value="NZ_JBBKZV010000040.1"/>
</dbReference>
<comment type="caution">
    <text evidence="2">The sequence shown here is derived from an EMBL/GenBank/DDBJ whole genome shotgun (WGS) entry which is preliminary data.</text>
</comment>
<dbReference type="Proteomes" id="UP001363010">
    <property type="component" value="Unassembled WGS sequence"/>
</dbReference>
<dbReference type="Pfam" id="PF12973">
    <property type="entry name" value="Cupin_7"/>
    <property type="match status" value="1"/>
</dbReference>
<gene>
    <name evidence="2" type="ORF">WKW80_32895</name>
</gene>
<reference evidence="2 3" key="1">
    <citation type="submission" date="2024-03" db="EMBL/GenBank/DDBJ databases">
        <title>Novel species of the genus Variovorax.</title>
        <authorList>
            <person name="Liu Q."/>
            <person name="Xin Y.-H."/>
        </authorList>
    </citation>
    <scope>NUCLEOTIDE SEQUENCE [LARGE SCALE GENOMIC DNA]</scope>
    <source>
        <strain evidence="2 3">KACC 18501</strain>
    </source>
</reference>
<accession>A0ABU8W9M9</accession>
<feature type="domain" description="ChrR-like cupin" evidence="1">
    <location>
        <begin position="21"/>
        <end position="93"/>
    </location>
</feature>
<dbReference type="SUPFAM" id="SSF51182">
    <property type="entry name" value="RmlC-like cupins"/>
    <property type="match status" value="1"/>
</dbReference>
<dbReference type="InterPro" id="IPR014710">
    <property type="entry name" value="RmlC-like_jellyroll"/>
</dbReference>
<organism evidence="2 3">
    <name type="scientific">Variovorax humicola</name>
    <dbReference type="NCBI Taxonomy" id="1769758"/>
    <lineage>
        <taxon>Bacteria</taxon>
        <taxon>Pseudomonadati</taxon>
        <taxon>Pseudomonadota</taxon>
        <taxon>Betaproteobacteria</taxon>
        <taxon>Burkholderiales</taxon>
        <taxon>Comamonadaceae</taxon>
        <taxon>Variovorax</taxon>
    </lineage>
</organism>
<evidence type="ECO:0000259" key="1">
    <source>
        <dbReference type="Pfam" id="PF12973"/>
    </source>
</evidence>
<protein>
    <submittedName>
        <fullName evidence="2">Cupin domain-containing protein</fullName>
    </submittedName>
</protein>
<dbReference type="InterPro" id="IPR011051">
    <property type="entry name" value="RmlC_Cupin_sf"/>
</dbReference>
<name>A0ABU8W9M9_9BURK</name>
<dbReference type="InterPro" id="IPR025979">
    <property type="entry name" value="ChrR-like_cupin_dom"/>
</dbReference>
<evidence type="ECO:0000313" key="2">
    <source>
        <dbReference type="EMBL" id="MEJ8826752.1"/>
    </source>
</evidence>
<dbReference type="EMBL" id="JBBKZV010000040">
    <property type="protein sequence ID" value="MEJ8826752.1"/>
    <property type="molecule type" value="Genomic_DNA"/>
</dbReference>
<proteinExistence type="predicted"/>
<keyword evidence="3" id="KW-1185">Reference proteome</keyword>